<organism evidence="1 2">
    <name type="scientific">Symbiodinium necroappetens</name>
    <dbReference type="NCBI Taxonomy" id="1628268"/>
    <lineage>
        <taxon>Eukaryota</taxon>
        <taxon>Sar</taxon>
        <taxon>Alveolata</taxon>
        <taxon>Dinophyceae</taxon>
        <taxon>Suessiales</taxon>
        <taxon>Symbiodiniaceae</taxon>
        <taxon>Symbiodinium</taxon>
    </lineage>
</organism>
<comment type="caution">
    <text evidence="1">The sequence shown here is derived from an EMBL/GenBank/DDBJ whole genome shotgun (WGS) entry which is preliminary data.</text>
</comment>
<name>A0A812SY69_9DINO</name>
<gene>
    <name evidence="1" type="ORF">SNEC2469_LOCUS14242</name>
</gene>
<proteinExistence type="predicted"/>
<dbReference type="AlphaFoldDB" id="A0A812SY69"/>
<evidence type="ECO:0000313" key="2">
    <source>
        <dbReference type="Proteomes" id="UP000601435"/>
    </source>
</evidence>
<dbReference type="Proteomes" id="UP000601435">
    <property type="component" value="Unassembled WGS sequence"/>
</dbReference>
<keyword evidence="2" id="KW-1185">Reference proteome</keyword>
<evidence type="ECO:0000313" key="1">
    <source>
        <dbReference type="EMBL" id="CAE7500246.1"/>
    </source>
</evidence>
<protein>
    <submittedName>
        <fullName evidence="1">Uncharacterized protein</fullName>
    </submittedName>
</protein>
<dbReference type="OrthoDB" id="409054at2759"/>
<sequence length="106" mass="11798">MFELPIGTGLVGDALGDAYERATDRPVKFKFSCGASVHAQRMPDPVAFVAETSARRAHQAPLSLWYWGVGLSHSVLWTSWRVSVDKREPVLLHPNINRFSVHIGVK</sequence>
<accession>A0A812SY69</accession>
<reference evidence="1" key="1">
    <citation type="submission" date="2021-02" db="EMBL/GenBank/DDBJ databases">
        <authorList>
            <person name="Dougan E. K."/>
            <person name="Rhodes N."/>
            <person name="Thang M."/>
            <person name="Chan C."/>
        </authorList>
    </citation>
    <scope>NUCLEOTIDE SEQUENCE</scope>
</reference>
<dbReference type="EMBL" id="CAJNJA010022813">
    <property type="protein sequence ID" value="CAE7500246.1"/>
    <property type="molecule type" value="Genomic_DNA"/>
</dbReference>